<dbReference type="PANTHER" id="PTHR13931">
    <property type="entry name" value="UBIQUITINATION FACTOR E4"/>
    <property type="match status" value="1"/>
</dbReference>
<dbReference type="InterPro" id="IPR013083">
    <property type="entry name" value="Znf_RING/FYVE/PHD"/>
</dbReference>
<feature type="compositionally biased region" description="Pro residues" evidence="11">
    <location>
        <begin position="61"/>
        <end position="81"/>
    </location>
</feature>
<evidence type="ECO:0000256" key="3">
    <source>
        <dbReference type="ARBA" id="ARBA00004496"/>
    </source>
</evidence>
<dbReference type="FunFam" id="3.30.40.10:FF:000055">
    <property type="entry name" value="Ubiquitin conjugation factor e4 a"/>
    <property type="match status" value="1"/>
</dbReference>
<evidence type="ECO:0000256" key="8">
    <source>
        <dbReference type="ARBA" id="ARBA00022679"/>
    </source>
</evidence>
<accession>A0A8H7HHV7</accession>
<dbReference type="Proteomes" id="UP000650582">
    <property type="component" value="Unassembled WGS sequence"/>
</dbReference>
<dbReference type="GO" id="GO:0006511">
    <property type="term" value="P:ubiquitin-dependent protein catabolic process"/>
    <property type="evidence" value="ECO:0007669"/>
    <property type="project" value="InterPro"/>
</dbReference>
<evidence type="ECO:0000256" key="2">
    <source>
        <dbReference type="ARBA" id="ARBA00004123"/>
    </source>
</evidence>
<dbReference type="GO" id="GO:0000151">
    <property type="term" value="C:ubiquitin ligase complex"/>
    <property type="evidence" value="ECO:0007669"/>
    <property type="project" value="InterPro"/>
</dbReference>
<dbReference type="Pfam" id="PF10408">
    <property type="entry name" value="Ufd2P_core"/>
    <property type="match status" value="1"/>
</dbReference>
<evidence type="ECO:0000313" key="13">
    <source>
        <dbReference type="EMBL" id="KAF8685758.1"/>
    </source>
</evidence>
<comment type="catalytic activity">
    <reaction evidence="1">
        <text>S-ubiquitinyl-[E2 ubiquitin-conjugating enzyme]-L-cysteine + [acceptor protein]-L-lysine = [E2 ubiquitin-conjugating enzyme]-L-cysteine + N(6)-ubiquitinyl-[acceptor protein]-L-lysine.</text>
        <dbReference type="EC" id="2.3.2.27"/>
    </reaction>
</comment>
<keyword evidence="9" id="KW-0833">Ubl conjugation pathway</keyword>
<dbReference type="PROSITE" id="PS51698">
    <property type="entry name" value="U_BOX"/>
    <property type="match status" value="1"/>
</dbReference>
<dbReference type="SUPFAM" id="SSF57850">
    <property type="entry name" value="RING/U-box"/>
    <property type="match status" value="1"/>
</dbReference>
<feature type="domain" description="U-box" evidence="12">
    <location>
        <begin position="1024"/>
        <end position="1098"/>
    </location>
</feature>
<dbReference type="EMBL" id="JACYCC010000021">
    <property type="protein sequence ID" value="KAF8685758.1"/>
    <property type="molecule type" value="Genomic_DNA"/>
</dbReference>
<evidence type="ECO:0000256" key="9">
    <source>
        <dbReference type="ARBA" id="ARBA00022786"/>
    </source>
</evidence>
<evidence type="ECO:0000256" key="7">
    <source>
        <dbReference type="ARBA" id="ARBA00022490"/>
    </source>
</evidence>
<organism evidence="13 14">
    <name type="scientific">Rhizoctonia solani</name>
    <dbReference type="NCBI Taxonomy" id="456999"/>
    <lineage>
        <taxon>Eukaryota</taxon>
        <taxon>Fungi</taxon>
        <taxon>Dikarya</taxon>
        <taxon>Basidiomycota</taxon>
        <taxon>Agaricomycotina</taxon>
        <taxon>Agaricomycetes</taxon>
        <taxon>Cantharellales</taxon>
        <taxon>Ceratobasidiaceae</taxon>
        <taxon>Rhizoctonia</taxon>
    </lineage>
</organism>
<dbReference type="UniPathway" id="UPA00143"/>
<gene>
    <name evidence="13" type="ORF">RHS04_00640</name>
</gene>
<dbReference type="Gene3D" id="3.30.40.10">
    <property type="entry name" value="Zinc/RING finger domain, C3HC4 (zinc finger)"/>
    <property type="match status" value="1"/>
</dbReference>
<comment type="similarity">
    <text evidence="5">Belongs to the ubiquitin conjugation factor E4 family.</text>
</comment>
<dbReference type="GO" id="GO:0034450">
    <property type="term" value="F:ubiquitin-ubiquitin ligase activity"/>
    <property type="evidence" value="ECO:0007669"/>
    <property type="project" value="InterPro"/>
</dbReference>
<dbReference type="InterPro" id="IPR019474">
    <property type="entry name" value="Ub_conjug_fac_E4_core"/>
</dbReference>
<protein>
    <recommendedName>
        <fullName evidence="6">RING-type E3 ubiquitin transferase</fullName>
        <ecNumber evidence="6">2.3.2.27</ecNumber>
    </recommendedName>
</protein>
<comment type="caution">
    <text evidence="13">The sequence shown here is derived from an EMBL/GenBank/DDBJ whole genome shotgun (WGS) entry which is preliminary data.</text>
</comment>
<evidence type="ECO:0000256" key="10">
    <source>
        <dbReference type="ARBA" id="ARBA00023242"/>
    </source>
</evidence>
<feature type="compositionally biased region" description="Low complexity" evidence="11">
    <location>
        <begin position="29"/>
        <end position="40"/>
    </location>
</feature>
<dbReference type="GO" id="GO:0036503">
    <property type="term" value="P:ERAD pathway"/>
    <property type="evidence" value="ECO:0007669"/>
    <property type="project" value="InterPro"/>
</dbReference>
<dbReference type="GO" id="GO:0000209">
    <property type="term" value="P:protein polyubiquitination"/>
    <property type="evidence" value="ECO:0007669"/>
    <property type="project" value="TreeGrafter"/>
</dbReference>
<evidence type="ECO:0000313" key="14">
    <source>
        <dbReference type="Proteomes" id="UP000650582"/>
    </source>
</evidence>
<dbReference type="GO" id="GO:0005737">
    <property type="term" value="C:cytoplasm"/>
    <property type="evidence" value="ECO:0007669"/>
    <property type="project" value="UniProtKB-SubCell"/>
</dbReference>
<evidence type="ECO:0000256" key="5">
    <source>
        <dbReference type="ARBA" id="ARBA00007434"/>
    </source>
</evidence>
<feature type="region of interest" description="Disordered" evidence="11">
    <location>
        <begin position="1"/>
        <end position="92"/>
    </location>
</feature>
<dbReference type="Pfam" id="PF04564">
    <property type="entry name" value="U-box"/>
    <property type="match status" value="1"/>
</dbReference>
<evidence type="ECO:0000259" key="12">
    <source>
        <dbReference type="PROSITE" id="PS51698"/>
    </source>
</evidence>
<dbReference type="InterPro" id="IPR003613">
    <property type="entry name" value="Ubox_domain"/>
</dbReference>
<keyword evidence="7" id="KW-0963">Cytoplasm</keyword>
<keyword evidence="8" id="KW-0808">Transferase</keyword>
<reference evidence="13" key="1">
    <citation type="submission" date="2020-09" db="EMBL/GenBank/DDBJ databases">
        <title>Comparative genome analyses of four rice-infecting Rhizoctonia solani isolates reveal extensive enrichment of homogalacturonan modification genes.</title>
        <authorList>
            <person name="Lee D.-Y."/>
            <person name="Jeon J."/>
            <person name="Kim K.-T."/>
            <person name="Cheong K."/>
            <person name="Song H."/>
            <person name="Choi G."/>
            <person name="Ko J."/>
            <person name="Opiyo S.O."/>
            <person name="Zuo S."/>
            <person name="Madhav S."/>
            <person name="Lee Y.-H."/>
            <person name="Wang G.-L."/>
        </authorList>
    </citation>
    <scope>NUCLEOTIDE SEQUENCE</scope>
    <source>
        <strain evidence="13">AG1-IA YN-7</strain>
    </source>
</reference>
<dbReference type="AlphaFoldDB" id="A0A8H7HHV7"/>
<evidence type="ECO:0000256" key="6">
    <source>
        <dbReference type="ARBA" id="ARBA00012483"/>
    </source>
</evidence>
<evidence type="ECO:0000256" key="1">
    <source>
        <dbReference type="ARBA" id="ARBA00000900"/>
    </source>
</evidence>
<dbReference type="GO" id="GO:0005634">
    <property type="term" value="C:nucleus"/>
    <property type="evidence" value="ECO:0007669"/>
    <property type="project" value="UniProtKB-SubCell"/>
</dbReference>
<sequence>MSAPLNTPQEDAERIRLKRLARLGGGGQASPAASGSTSTPATPPAAPKPVIAHTPVTALPKPKPIVKPAAPASPAPEPAKPSPVKQSQPVPLNFPQWESETLGKVFNVTLDREQAEKSGWTITWLRGVRNELLEEDPARPQPIPLEADLADRLIIDRLSLDPRSPTDDPELLTVLVGLPPLETSLGYLVGCWKRIHTIRTQLSRRPPPLADLQRATQILDKLRELIVSYAGFTLQDPGMFPQPEGVVLGAQELLPSLLSLSSAPLNAGSTELGLGAGDVEAFIGDLAKRFADDGMDEIFGPIITMVIGALPAEGLGSGGSEWRAVVGALEALVSDKNVAMAFPRLPNWLPEHVTPHEVEFASLLGPLARMGIFGREWPALAQSYYPEPDKRTSQNAEAVDTTLRATLVNLQQSLFLVFNAIVRASADSRERVLKYFSTVLNINVKRAGAHVDPRTVASDAFMINLQAALLRFAEPFLDAKYSKIDRIDAKYFAMTTRINLAEETRLKATAEEVNAWEQRVAQNGGEGVSPQSHAVTYLYGLVTPQNFISDIFFLCAGYNHLGIIRTIATHGEILKHLGEIDKWLETAEAAEVPPGPQQTLHQARIERVKADKTKFQRELLTYEVQLQDPEITQRNLAFTNFMMVWILRMVDPTHQYPSKPMTLPLPEQVPDEFRILPEYFVEDVVDYYIYIMKYRSDLLDTTLRTEFLVFALTFLSSTWYIKNPFLKSKILQGLFYGSIHIGRERDGLLGALFNSHPLALQHLFPSLMWFYVEVEQTGASTQFYDKFESRRNIAYILRGIWNNPNHRDTLLKAAEGSDKFVRFANLLMNDATYLLDELLTKLAAIKQLQQLMANKEQWDALPAEERREKEKNFRQYEGMAASYATLGKSTVGLLRDFTKETKAAFLRPEIVDRLAAMLSYNIDMLCGPRCSSLHVKDMEKYRFQPRALLGEIFQIFLNLSGEAPFIQAVASEGRSYKKEVFLNAAGIVRKHSIKSETEIEKFVAFIQNVEEAKVLIEQEDDLGDAPDEFMDPLMYTLMRDPVILPSSKATVDRSTIKAHLLSDTTDPFNRSPLKIEEVVPDVELKAKIETWLAERRDGRLKEALENAAVGTSEIPMEVDEAT</sequence>
<dbReference type="SMART" id="SM00504">
    <property type="entry name" value="Ubox"/>
    <property type="match status" value="1"/>
</dbReference>
<proteinExistence type="inferred from homology"/>
<dbReference type="EC" id="2.3.2.27" evidence="6"/>
<name>A0A8H7HHV7_9AGAM</name>
<dbReference type="InterPro" id="IPR045132">
    <property type="entry name" value="UBE4"/>
</dbReference>
<dbReference type="PANTHER" id="PTHR13931:SF2">
    <property type="entry name" value="UBIQUITIN CONJUGATION FACTOR E4 B"/>
    <property type="match status" value="1"/>
</dbReference>
<comment type="pathway">
    <text evidence="4">Protein modification; protein ubiquitination.</text>
</comment>
<evidence type="ECO:0000256" key="11">
    <source>
        <dbReference type="SAM" id="MobiDB-lite"/>
    </source>
</evidence>
<keyword evidence="10" id="KW-0539">Nucleus</keyword>
<evidence type="ECO:0000256" key="4">
    <source>
        <dbReference type="ARBA" id="ARBA00004906"/>
    </source>
</evidence>
<comment type="subcellular location">
    <subcellularLocation>
        <location evidence="3">Cytoplasm</location>
    </subcellularLocation>
    <subcellularLocation>
        <location evidence="2">Nucleus</location>
    </subcellularLocation>
</comment>
<dbReference type="CDD" id="cd16657">
    <property type="entry name" value="RING-Ubox_UBE4A"/>
    <property type="match status" value="1"/>
</dbReference>